<proteinExistence type="predicted"/>
<name>A0ABR3GKN8_9PEZI</name>
<feature type="compositionally biased region" description="Acidic residues" evidence="1">
    <location>
        <begin position="187"/>
        <end position="197"/>
    </location>
</feature>
<feature type="region of interest" description="Disordered" evidence="1">
    <location>
        <begin position="166"/>
        <end position="197"/>
    </location>
</feature>
<evidence type="ECO:0000313" key="3">
    <source>
        <dbReference type="Proteomes" id="UP001447188"/>
    </source>
</evidence>
<dbReference type="EMBL" id="JBBBZM010000049">
    <property type="protein sequence ID" value="KAL0636493.1"/>
    <property type="molecule type" value="Genomic_DNA"/>
</dbReference>
<reference evidence="2 3" key="1">
    <citation type="submission" date="2024-02" db="EMBL/GenBank/DDBJ databases">
        <title>Discinaceae phylogenomics.</title>
        <authorList>
            <person name="Dirks A.C."/>
            <person name="James T.Y."/>
        </authorList>
    </citation>
    <scope>NUCLEOTIDE SEQUENCE [LARGE SCALE GENOMIC DNA]</scope>
    <source>
        <strain evidence="2 3">ACD0624</strain>
    </source>
</reference>
<gene>
    <name evidence="2" type="ORF">Q9L58_004543</name>
</gene>
<evidence type="ECO:0000313" key="2">
    <source>
        <dbReference type="EMBL" id="KAL0636493.1"/>
    </source>
</evidence>
<dbReference type="Proteomes" id="UP001447188">
    <property type="component" value="Unassembled WGS sequence"/>
</dbReference>
<accession>A0ABR3GKN8</accession>
<evidence type="ECO:0000256" key="1">
    <source>
        <dbReference type="SAM" id="MobiDB-lite"/>
    </source>
</evidence>
<protein>
    <submittedName>
        <fullName evidence="2">Uncharacterized protein</fullName>
    </submittedName>
</protein>
<organism evidence="2 3">
    <name type="scientific">Discina gigas</name>
    <dbReference type="NCBI Taxonomy" id="1032678"/>
    <lineage>
        <taxon>Eukaryota</taxon>
        <taxon>Fungi</taxon>
        <taxon>Dikarya</taxon>
        <taxon>Ascomycota</taxon>
        <taxon>Pezizomycotina</taxon>
        <taxon>Pezizomycetes</taxon>
        <taxon>Pezizales</taxon>
        <taxon>Discinaceae</taxon>
        <taxon>Discina</taxon>
    </lineage>
</organism>
<comment type="caution">
    <text evidence="2">The sequence shown here is derived from an EMBL/GenBank/DDBJ whole genome shotgun (WGS) entry which is preliminary data.</text>
</comment>
<sequence length="236" mass="26076">MVTTSSHPLSPLRPFVNRVRDLSVRFPELGELVLMRLPFNMPGPASIISDSAISGSNGHKYHPCIVVGFNEPDPVSYVNSLLPTERDQLLPLIYYPYPHSHYSPPGFGPPLSLENFLSDKPVWLVINPFIVDMGNSPYKPFQPQGILPSTEVDRIKAYKSSVATDSAASEDGLGHRHRTTIVIQSPQDDDDDYDDDDASSGIFPLGDFLLTGPGSLYGTRREAEQRSAIQQWILGL</sequence>
<keyword evidence="3" id="KW-1185">Reference proteome</keyword>